<dbReference type="RefSeq" id="WP_073166516.1">
    <property type="nucleotide sequence ID" value="NZ_FQUW01000032.1"/>
</dbReference>
<keyword evidence="7" id="KW-1185">Reference proteome</keyword>
<dbReference type="InterPro" id="IPR003180">
    <property type="entry name" value="MPG"/>
</dbReference>
<gene>
    <name evidence="6" type="ORF">SAMN02745218_02351</name>
</gene>
<dbReference type="OrthoDB" id="9794313at2"/>
<protein>
    <recommendedName>
        <fullName evidence="5">Putative 3-methyladenine DNA glycosylase</fullName>
        <ecNumber evidence="5">3.2.2.-</ecNumber>
    </recommendedName>
</protein>
<dbReference type="NCBIfam" id="TIGR00567">
    <property type="entry name" value="3mg"/>
    <property type="match status" value="1"/>
</dbReference>
<organism evidence="6 7">
    <name type="scientific">Desulfofundulus australicus DSM 11792</name>
    <dbReference type="NCBI Taxonomy" id="1121425"/>
    <lineage>
        <taxon>Bacteria</taxon>
        <taxon>Bacillati</taxon>
        <taxon>Bacillota</taxon>
        <taxon>Clostridia</taxon>
        <taxon>Eubacteriales</taxon>
        <taxon>Peptococcaceae</taxon>
        <taxon>Desulfofundulus</taxon>
    </lineage>
</organism>
<evidence type="ECO:0000256" key="1">
    <source>
        <dbReference type="ARBA" id="ARBA00009232"/>
    </source>
</evidence>
<dbReference type="Proteomes" id="UP000184196">
    <property type="component" value="Unassembled WGS sequence"/>
</dbReference>
<dbReference type="Gene3D" id="3.10.300.10">
    <property type="entry name" value="Methylpurine-DNA glycosylase (MPG)"/>
    <property type="match status" value="1"/>
</dbReference>
<dbReference type="PANTHER" id="PTHR10429">
    <property type="entry name" value="DNA-3-METHYLADENINE GLYCOSYLASE"/>
    <property type="match status" value="1"/>
</dbReference>
<dbReference type="HAMAP" id="MF_00527">
    <property type="entry name" value="3MGH"/>
    <property type="match status" value="1"/>
</dbReference>
<dbReference type="GO" id="GO:0006284">
    <property type="term" value="P:base-excision repair"/>
    <property type="evidence" value="ECO:0007669"/>
    <property type="project" value="InterPro"/>
</dbReference>
<dbReference type="CDD" id="cd00540">
    <property type="entry name" value="AAG"/>
    <property type="match status" value="1"/>
</dbReference>
<evidence type="ECO:0000313" key="7">
    <source>
        <dbReference type="Proteomes" id="UP000184196"/>
    </source>
</evidence>
<accession>A0A1M5BYN4</accession>
<dbReference type="NCBIfam" id="NF002003">
    <property type="entry name" value="PRK00802.1-3"/>
    <property type="match status" value="1"/>
</dbReference>
<dbReference type="EMBL" id="FQUW01000032">
    <property type="protein sequence ID" value="SHF47467.1"/>
    <property type="molecule type" value="Genomic_DNA"/>
</dbReference>
<dbReference type="AlphaFoldDB" id="A0A1M5BYN4"/>
<dbReference type="FunFam" id="3.10.300.10:FF:000001">
    <property type="entry name" value="Putative 3-methyladenine DNA glycosylase"/>
    <property type="match status" value="1"/>
</dbReference>
<proteinExistence type="inferred from homology"/>
<name>A0A1M5BYN4_9FIRM</name>
<dbReference type="GO" id="GO:0003677">
    <property type="term" value="F:DNA binding"/>
    <property type="evidence" value="ECO:0007669"/>
    <property type="project" value="InterPro"/>
</dbReference>
<evidence type="ECO:0000256" key="2">
    <source>
        <dbReference type="ARBA" id="ARBA00022763"/>
    </source>
</evidence>
<dbReference type="EC" id="3.2.2.-" evidence="5"/>
<evidence type="ECO:0000313" key="6">
    <source>
        <dbReference type="EMBL" id="SHF47467.1"/>
    </source>
</evidence>
<keyword evidence="2 5" id="KW-0227">DNA damage</keyword>
<comment type="similarity">
    <text evidence="1 5">Belongs to the DNA glycosylase MPG family.</text>
</comment>
<dbReference type="InterPro" id="IPR011034">
    <property type="entry name" value="Formyl_transferase-like_C_sf"/>
</dbReference>
<dbReference type="PANTHER" id="PTHR10429:SF0">
    <property type="entry name" value="DNA-3-METHYLADENINE GLYCOSYLASE"/>
    <property type="match status" value="1"/>
</dbReference>
<dbReference type="GO" id="GO:0003905">
    <property type="term" value="F:alkylbase DNA N-glycosylase activity"/>
    <property type="evidence" value="ECO:0007669"/>
    <property type="project" value="InterPro"/>
</dbReference>
<dbReference type="Pfam" id="PF02245">
    <property type="entry name" value="Pur_DNA_glyco"/>
    <property type="match status" value="1"/>
</dbReference>
<reference evidence="7" key="1">
    <citation type="submission" date="2016-11" db="EMBL/GenBank/DDBJ databases">
        <authorList>
            <person name="Varghese N."/>
            <person name="Submissions S."/>
        </authorList>
    </citation>
    <scope>NUCLEOTIDE SEQUENCE [LARGE SCALE GENOMIC DNA]</scope>
    <source>
        <strain evidence="7">DSM 11792</strain>
    </source>
</reference>
<keyword evidence="4 5" id="KW-0234">DNA repair</keyword>
<sequence>MEEKTVDFSRVLPRSFYARDTVTVARELIGHYLVHESGEGLTAGRIVETEAYLQGDPACHASRGMTPRNRVMFGPPGHAYVYFIYGMHYCFNVVTREEGVGEAVLIRALEPVAGIELMQARRGREKLTELCSGPARLVQAMGITRAHNGWDLTRSPLFLCRGEGKPLPVVTSTRIGIKEGADLPLRFYLRGSPYVSRQG</sequence>
<dbReference type="SUPFAM" id="SSF50486">
    <property type="entry name" value="FMT C-terminal domain-like"/>
    <property type="match status" value="1"/>
</dbReference>
<keyword evidence="3 5" id="KW-0378">Hydrolase</keyword>
<evidence type="ECO:0000256" key="3">
    <source>
        <dbReference type="ARBA" id="ARBA00022801"/>
    </source>
</evidence>
<dbReference type="InterPro" id="IPR036995">
    <property type="entry name" value="MPG_sf"/>
</dbReference>
<evidence type="ECO:0000256" key="4">
    <source>
        <dbReference type="ARBA" id="ARBA00023204"/>
    </source>
</evidence>
<evidence type="ECO:0000256" key="5">
    <source>
        <dbReference type="HAMAP-Rule" id="MF_00527"/>
    </source>
</evidence>